<dbReference type="PANTHER" id="PTHR30629">
    <property type="entry name" value="PROPHAGE INTEGRASE"/>
    <property type="match status" value="1"/>
</dbReference>
<dbReference type="Gene3D" id="3.30.160.390">
    <property type="entry name" value="Integrase, DNA-binding domain"/>
    <property type="match status" value="1"/>
</dbReference>
<dbReference type="InterPro" id="IPR025166">
    <property type="entry name" value="Integrase_DNA_bind_dom"/>
</dbReference>
<evidence type="ECO:0000256" key="2">
    <source>
        <dbReference type="ARBA" id="ARBA00022908"/>
    </source>
</evidence>
<dbReference type="GO" id="GO:0015074">
    <property type="term" value="P:DNA integration"/>
    <property type="evidence" value="ECO:0007669"/>
    <property type="project" value="UniProtKB-KW"/>
</dbReference>
<evidence type="ECO:0000259" key="7">
    <source>
        <dbReference type="PROSITE" id="PS51900"/>
    </source>
</evidence>
<dbReference type="Pfam" id="PF22022">
    <property type="entry name" value="Phage_int_M"/>
    <property type="match status" value="1"/>
</dbReference>
<proteinExistence type="inferred from homology"/>
<dbReference type="PROSITE" id="PS51898">
    <property type="entry name" value="TYR_RECOMBINASE"/>
    <property type="match status" value="1"/>
</dbReference>
<dbReference type="Gene3D" id="1.10.150.130">
    <property type="match status" value="1"/>
</dbReference>
<dbReference type="InterPro" id="IPR050808">
    <property type="entry name" value="Phage_Integrase"/>
</dbReference>
<dbReference type="InterPro" id="IPR010998">
    <property type="entry name" value="Integrase_recombinase_N"/>
</dbReference>
<name>A0A328XXD1_9GAMM</name>
<accession>A0A328XXD1</accession>
<dbReference type="InterPro" id="IPR053876">
    <property type="entry name" value="Phage_int_M"/>
</dbReference>
<dbReference type="InterPro" id="IPR011010">
    <property type="entry name" value="DNA_brk_join_enz"/>
</dbReference>
<feature type="domain" description="Tyr recombinase" evidence="6">
    <location>
        <begin position="209"/>
        <end position="388"/>
    </location>
</feature>
<sequence length="399" mass="45172">MGKLTTRGVQKLVREAKPGLTNDGEGLYLKIGKKGGASWIYRFRRNGKLRDMGLGSYSDVSLAEARARAGKNRSLIKEGLDPLEAKVEEEQVDEATPTFTSCAARYIMSHRRSWRNAKHARQWVSTLKAYARPVIGNKPVDEVTTQDVLKILSPTWTSKTETAKRVQGRIENVLDYAAAHNYRDPVNPARWRGHLDKLLAKPSRVKQVSHHPAMPYDDVAAFMAELQGYTSVSSRALQFLILTATRTSEVLRADWLELDLNNQTWTIPADRMKARREHRVPLSRQAVELLAQLPRVKGNSYVFPGARYGRPLSNMAMLQLMRGIGYGQGGERGDYVPHGFRSSFRDWTGEVTSYPRDVAEMALAHTIENKVEAAYRRGDLFNKRRAMMQNWADFILPQS</sequence>
<dbReference type="SUPFAM" id="SSF56349">
    <property type="entry name" value="DNA breaking-rejoining enzymes"/>
    <property type="match status" value="1"/>
</dbReference>
<dbReference type="Pfam" id="PF13356">
    <property type="entry name" value="Arm-DNA-bind_3"/>
    <property type="match status" value="1"/>
</dbReference>
<evidence type="ECO:0000313" key="8">
    <source>
        <dbReference type="EMBL" id="RAR60431.1"/>
    </source>
</evidence>
<reference evidence="8 9" key="1">
    <citation type="submission" date="2018-06" db="EMBL/GenBank/DDBJ databases">
        <title>Comparative analysis of microorganisms from saline springs in Andes Mountain Range, Colombia.</title>
        <authorList>
            <person name="Rubin E."/>
        </authorList>
    </citation>
    <scope>NUCLEOTIDE SEQUENCE [LARGE SCALE GENOMIC DNA]</scope>
    <source>
        <strain evidence="8 9">USBA-857</strain>
    </source>
</reference>
<dbReference type="InterPro" id="IPR002104">
    <property type="entry name" value="Integrase_catalytic"/>
</dbReference>
<dbReference type="InterPro" id="IPR013762">
    <property type="entry name" value="Integrase-like_cat_sf"/>
</dbReference>
<evidence type="ECO:0000256" key="1">
    <source>
        <dbReference type="ARBA" id="ARBA00008857"/>
    </source>
</evidence>
<dbReference type="Gene3D" id="1.10.443.10">
    <property type="entry name" value="Intergrase catalytic core"/>
    <property type="match status" value="1"/>
</dbReference>
<evidence type="ECO:0000256" key="3">
    <source>
        <dbReference type="ARBA" id="ARBA00023125"/>
    </source>
</evidence>
<protein>
    <submittedName>
        <fullName evidence="8">Integrase</fullName>
    </submittedName>
</protein>
<keyword evidence="3 5" id="KW-0238">DNA-binding</keyword>
<gene>
    <name evidence="8" type="ORF">BCL93_107235</name>
</gene>
<dbReference type="Pfam" id="PF00589">
    <property type="entry name" value="Phage_integrase"/>
    <property type="match status" value="1"/>
</dbReference>
<dbReference type="PANTHER" id="PTHR30629:SF2">
    <property type="entry name" value="PROPHAGE INTEGRASE INTS-RELATED"/>
    <property type="match status" value="1"/>
</dbReference>
<evidence type="ECO:0000256" key="5">
    <source>
        <dbReference type="PROSITE-ProRule" id="PRU01248"/>
    </source>
</evidence>
<dbReference type="PROSITE" id="PS51900">
    <property type="entry name" value="CB"/>
    <property type="match status" value="1"/>
</dbReference>
<dbReference type="Proteomes" id="UP000249700">
    <property type="component" value="Unassembled WGS sequence"/>
</dbReference>
<dbReference type="RefSeq" id="WP_112055403.1">
    <property type="nucleotide sequence ID" value="NZ_QLSX01000007.1"/>
</dbReference>
<organism evidence="8 9">
    <name type="scientific">Onishia taeanensis</name>
    <dbReference type="NCBI Taxonomy" id="284577"/>
    <lineage>
        <taxon>Bacteria</taxon>
        <taxon>Pseudomonadati</taxon>
        <taxon>Pseudomonadota</taxon>
        <taxon>Gammaproteobacteria</taxon>
        <taxon>Oceanospirillales</taxon>
        <taxon>Halomonadaceae</taxon>
        <taxon>Onishia</taxon>
    </lineage>
</organism>
<evidence type="ECO:0000259" key="6">
    <source>
        <dbReference type="PROSITE" id="PS51898"/>
    </source>
</evidence>
<dbReference type="CDD" id="cd00801">
    <property type="entry name" value="INT_P4_C"/>
    <property type="match status" value="1"/>
</dbReference>
<dbReference type="InterPro" id="IPR044068">
    <property type="entry name" value="CB"/>
</dbReference>
<dbReference type="EMBL" id="QLSX01000007">
    <property type="protein sequence ID" value="RAR60431.1"/>
    <property type="molecule type" value="Genomic_DNA"/>
</dbReference>
<dbReference type="OrthoDB" id="9795573at2"/>
<feature type="domain" description="Core-binding (CB)" evidence="7">
    <location>
        <begin position="97"/>
        <end position="178"/>
    </location>
</feature>
<keyword evidence="4" id="KW-0233">DNA recombination</keyword>
<evidence type="ECO:0000313" key="9">
    <source>
        <dbReference type="Proteomes" id="UP000249700"/>
    </source>
</evidence>
<dbReference type="AlphaFoldDB" id="A0A328XXD1"/>
<dbReference type="GO" id="GO:0003677">
    <property type="term" value="F:DNA binding"/>
    <property type="evidence" value="ECO:0007669"/>
    <property type="project" value="UniProtKB-UniRule"/>
</dbReference>
<evidence type="ECO:0000256" key="4">
    <source>
        <dbReference type="ARBA" id="ARBA00023172"/>
    </source>
</evidence>
<dbReference type="GO" id="GO:0006310">
    <property type="term" value="P:DNA recombination"/>
    <property type="evidence" value="ECO:0007669"/>
    <property type="project" value="UniProtKB-KW"/>
</dbReference>
<comment type="caution">
    <text evidence="8">The sequence shown here is derived from an EMBL/GenBank/DDBJ whole genome shotgun (WGS) entry which is preliminary data.</text>
</comment>
<dbReference type="InterPro" id="IPR038488">
    <property type="entry name" value="Integrase_DNA-bd_sf"/>
</dbReference>
<comment type="similarity">
    <text evidence="1">Belongs to the 'phage' integrase family.</text>
</comment>
<keyword evidence="2" id="KW-0229">DNA integration</keyword>